<dbReference type="InterPro" id="IPR020058">
    <property type="entry name" value="Glu/Gln-tRNA-synth_Ib_cat-dom"/>
</dbReference>
<comment type="subunit">
    <text evidence="7">Monomer.</text>
</comment>
<evidence type="ECO:0000259" key="8">
    <source>
        <dbReference type="Pfam" id="PF00749"/>
    </source>
</evidence>
<dbReference type="PROSITE" id="PS00178">
    <property type="entry name" value="AA_TRNA_LIGASE_I"/>
    <property type="match status" value="1"/>
</dbReference>
<dbReference type="Pfam" id="PF00749">
    <property type="entry name" value="tRNA-synt_1c"/>
    <property type="match status" value="1"/>
</dbReference>
<dbReference type="OMA" id="HGATNVM"/>
<dbReference type="Gene3D" id="3.40.50.620">
    <property type="entry name" value="HUPs"/>
    <property type="match status" value="1"/>
</dbReference>
<dbReference type="Proteomes" id="UP000236394">
    <property type="component" value="Unassembled WGS sequence"/>
</dbReference>
<protein>
    <recommendedName>
        <fullName evidence="7">Glutamate--tRNA ligase</fullName>
        <ecNumber evidence="7">6.1.1.17</ecNumber>
    </recommendedName>
    <alternativeName>
        <fullName evidence="7">Glutamyl-tRNA synthetase</fullName>
        <shortName evidence="7">GluRS</shortName>
    </alternativeName>
</protein>
<keyword evidence="7" id="KW-0862">Zinc</keyword>
<dbReference type="InterPro" id="IPR000924">
    <property type="entry name" value="Glu/Gln-tRNA-synth"/>
</dbReference>
<dbReference type="Gene3D" id="1.10.10.350">
    <property type="match status" value="1"/>
</dbReference>
<dbReference type="SUPFAM" id="SSF48163">
    <property type="entry name" value="An anticodon-binding domain of class I aminoacyl-tRNA synthetases"/>
    <property type="match status" value="1"/>
</dbReference>
<evidence type="ECO:0000256" key="2">
    <source>
        <dbReference type="ARBA" id="ARBA00022598"/>
    </source>
</evidence>
<feature type="binding site" evidence="7">
    <location>
        <position position="133"/>
    </location>
    <ligand>
        <name>Zn(2+)</name>
        <dbReference type="ChEBI" id="CHEBI:29105"/>
    </ligand>
</feature>
<evidence type="ECO:0000256" key="1">
    <source>
        <dbReference type="ARBA" id="ARBA00007894"/>
    </source>
</evidence>
<dbReference type="GO" id="GO:0004818">
    <property type="term" value="F:glutamate-tRNA ligase activity"/>
    <property type="evidence" value="ECO:0007669"/>
    <property type="project" value="UniProtKB-UniRule"/>
</dbReference>
<feature type="domain" description="Glutamyl/glutaminyl-tRNA synthetase class Ib catalytic" evidence="8">
    <location>
        <begin position="5"/>
        <end position="319"/>
    </location>
</feature>
<feature type="binding site" evidence="7">
    <location>
        <position position="253"/>
    </location>
    <ligand>
        <name>ATP</name>
        <dbReference type="ChEBI" id="CHEBI:30616"/>
    </ligand>
</feature>
<dbReference type="PANTHER" id="PTHR43311:SF2">
    <property type="entry name" value="GLUTAMATE--TRNA LIGASE, MITOCHONDRIAL-RELATED"/>
    <property type="match status" value="1"/>
</dbReference>
<feature type="domain" description="Aminoacyl-tRNA synthetase class I anticodon-binding" evidence="9">
    <location>
        <begin position="333"/>
        <end position="476"/>
    </location>
</feature>
<dbReference type="RefSeq" id="WP_012993531.1">
    <property type="nucleotide sequence ID" value="NZ_NBZD01000001.1"/>
</dbReference>
<feature type="short sequence motif" description="'KMSKS' region" evidence="7">
    <location>
        <begin position="250"/>
        <end position="254"/>
    </location>
</feature>
<keyword evidence="7" id="KW-0479">Metal-binding</keyword>
<dbReference type="HAMAP" id="MF_00022">
    <property type="entry name" value="Glu_tRNA_synth_type1"/>
    <property type="match status" value="1"/>
</dbReference>
<evidence type="ECO:0000313" key="10">
    <source>
        <dbReference type="EMBL" id="PNH19575.1"/>
    </source>
</evidence>
<dbReference type="CDD" id="cd00808">
    <property type="entry name" value="GluRS_core"/>
    <property type="match status" value="1"/>
</dbReference>
<dbReference type="AlphaFoldDB" id="A0A2J8B484"/>
<evidence type="ECO:0000256" key="4">
    <source>
        <dbReference type="ARBA" id="ARBA00022840"/>
    </source>
</evidence>
<dbReference type="NCBIfam" id="TIGR00464">
    <property type="entry name" value="gltX_bact"/>
    <property type="match status" value="1"/>
</dbReference>
<sequence length="486" mass="54568">MCETRTRFAPSPTGFMHIGNLRTALFEYLVAKSNNGTFVFRLEDTDRGRLVEGSVDVIYETMAQVGISYDEGPGKEGPYGPYIQSERRDIYRPEAEKLVKAGKAYYCFCSEERLAKLKDEHAANDHSGYDRHCRDLDQVTVEKYLAEGKPYVIRQKMPLTGTTTFIDEVYGAITVENKELEDQILLKSDGYPTYNFANVVDDHAMHITHVVRGSEYLSSTPKYNLLYEAFGYKIPTYIHLPLILGSDGLKLSKRHGATSFQDLVKEGYLPEAIVNYIALLGWAPGGTEEIFTLKELEKIFSVKGISKSPAVFDYDKLAWFNSVYLQKKSLADFTALCCPYLRQILPNDSSHDELLAGLLQPRLKKLSQIPEMLGFLAQLPDYECSIYVNKKMKTTLESSKQVLAELIPELTALPVWSSEALHDFLLEAATKRNCKNGQIMWPVRIAAAGQLVTPGGAVEILTVLGKEESLRRLEAGLAKLQKENGK</sequence>
<keyword evidence="6 7" id="KW-0030">Aminoacyl-tRNA synthetase</keyword>
<comment type="caution">
    <text evidence="10">The sequence shown here is derived from an EMBL/GenBank/DDBJ whole genome shotgun (WGS) entry which is preliminary data.</text>
</comment>
<dbReference type="InterPro" id="IPR014729">
    <property type="entry name" value="Rossmann-like_a/b/a_fold"/>
</dbReference>
<evidence type="ECO:0000313" key="11">
    <source>
        <dbReference type="Proteomes" id="UP000236394"/>
    </source>
</evidence>
<dbReference type="EC" id="6.1.1.17" evidence="7"/>
<reference evidence="11" key="1">
    <citation type="submission" date="2017-04" db="EMBL/GenBank/DDBJ databases">
        <authorList>
            <person name="Bumgarner R.E."/>
            <person name="Fredricks D.N."/>
            <person name="Srinivasan S."/>
        </authorList>
    </citation>
    <scope>NUCLEOTIDE SEQUENCE [LARGE SCALE GENOMIC DNA]</scope>
    <source>
        <strain evidence="11">KA00405</strain>
    </source>
</reference>
<evidence type="ECO:0000256" key="6">
    <source>
        <dbReference type="ARBA" id="ARBA00023146"/>
    </source>
</evidence>
<dbReference type="SUPFAM" id="SSF52374">
    <property type="entry name" value="Nucleotidylyl transferase"/>
    <property type="match status" value="1"/>
</dbReference>
<comment type="function">
    <text evidence="7">Catalyzes the attachment of glutamate to tRNA(Glu) in a two-step reaction: glutamate is first activated by ATP to form Glu-AMP and then transferred to the acceptor end of tRNA(Glu).</text>
</comment>
<dbReference type="PRINTS" id="PR00987">
    <property type="entry name" value="TRNASYNTHGLU"/>
</dbReference>
<proteinExistence type="inferred from homology"/>
<feature type="short sequence motif" description="'HIGH' region" evidence="7">
    <location>
        <begin position="10"/>
        <end position="20"/>
    </location>
</feature>
<evidence type="ECO:0000256" key="7">
    <source>
        <dbReference type="HAMAP-Rule" id="MF_00022"/>
    </source>
</evidence>
<comment type="subcellular location">
    <subcellularLocation>
        <location evidence="7">Cytoplasm</location>
    </subcellularLocation>
</comment>
<dbReference type="Pfam" id="PF19269">
    <property type="entry name" value="Anticodon_2"/>
    <property type="match status" value="1"/>
</dbReference>
<dbReference type="GO" id="GO:0000049">
    <property type="term" value="F:tRNA binding"/>
    <property type="evidence" value="ECO:0007669"/>
    <property type="project" value="InterPro"/>
</dbReference>
<keyword evidence="4 7" id="KW-0067">ATP-binding</keyword>
<evidence type="ECO:0000256" key="3">
    <source>
        <dbReference type="ARBA" id="ARBA00022741"/>
    </source>
</evidence>
<dbReference type="InterPro" id="IPR045462">
    <property type="entry name" value="aa-tRNA-synth_I_cd-bd"/>
</dbReference>
<dbReference type="InterPro" id="IPR049940">
    <property type="entry name" value="GluQ/Sye"/>
</dbReference>
<accession>A0A2J8B484</accession>
<dbReference type="FunFam" id="3.40.50.620:FF:000045">
    <property type="entry name" value="Glutamate--tRNA ligase, mitochondrial"/>
    <property type="match status" value="1"/>
</dbReference>
<keyword evidence="2 7" id="KW-0436">Ligase</keyword>
<name>A0A2J8B484_9FIRM</name>
<keyword evidence="3 7" id="KW-0547">Nucleotide-binding</keyword>
<dbReference type="InterPro" id="IPR001412">
    <property type="entry name" value="aa-tRNA-synth_I_CS"/>
</dbReference>
<dbReference type="InterPro" id="IPR004527">
    <property type="entry name" value="Glu-tRNA-ligase_bac/mito"/>
</dbReference>
<dbReference type="GO" id="GO:0008270">
    <property type="term" value="F:zinc ion binding"/>
    <property type="evidence" value="ECO:0007669"/>
    <property type="project" value="UniProtKB-UniRule"/>
</dbReference>
<dbReference type="GO" id="GO:0006424">
    <property type="term" value="P:glutamyl-tRNA aminoacylation"/>
    <property type="evidence" value="ECO:0007669"/>
    <property type="project" value="UniProtKB-UniRule"/>
</dbReference>
<evidence type="ECO:0000259" key="9">
    <source>
        <dbReference type="Pfam" id="PF19269"/>
    </source>
</evidence>
<feature type="binding site" evidence="7">
    <location>
        <position position="109"/>
    </location>
    <ligand>
        <name>Zn(2+)</name>
        <dbReference type="ChEBI" id="CHEBI:29105"/>
    </ligand>
</feature>
<gene>
    <name evidence="7" type="primary">gltX</name>
    <name evidence="10" type="ORF">B7R76_01435</name>
</gene>
<comment type="catalytic activity">
    <reaction evidence="7">
        <text>tRNA(Glu) + L-glutamate + ATP = L-glutamyl-tRNA(Glu) + AMP + diphosphate</text>
        <dbReference type="Rhea" id="RHEA:23540"/>
        <dbReference type="Rhea" id="RHEA-COMP:9663"/>
        <dbReference type="Rhea" id="RHEA-COMP:9680"/>
        <dbReference type="ChEBI" id="CHEBI:29985"/>
        <dbReference type="ChEBI" id="CHEBI:30616"/>
        <dbReference type="ChEBI" id="CHEBI:33019"/>
        <dbReference type="ChEBI" id="CHEBI:78442"/>
        <dbReference type="ChEBI" id="CHEBI:78520"/>
        <dbReference type="ChEBI" id="CHEBI:456215"/>
        <dbReference type="EC" id="6.1.1.17"/>
    </reaction>
</comment>
<comment type="similarity">
    <text evidence="1 7">Belongs to the class-I aminoacyl-tRNA synthetase family. Glutamate--tRNA ligase type 1 subfamily.</text>
</comment>
<evidence type="ECO:0000256" key="5">
    <source>
        <dbReference type="ARBA" id="ARBA00022917"/>
    </source>
</evidence>
<keyword evidence="5 7" id="KW-0648">Protein biosynthesis</keyword>
<dbReference type="InterPro" id="IPR008925">
    <property type="entry name" value="aa_tRNA-synth_I_cd-bd_sf"/>
</dbReference>
<feature type="binding site" evidence="7">
    <location>
        <position position="135"/>
    </location>
    <ligand>
        <name>Zn(2+)</name>
        <dbReference type="ChEBI" id="CHEBI:29105"/>
    </ligand>
</feature>
<organism evidence="10 11">
    <name type="scientific">Mageeibacillus indolicus</name>
    <dbReference type="NCBI Taxonomy" id="884684"/>
    <lineage>
        <taxon>Bacteria</taxon>
        <taxon>Bacillati</taxon>
        <taxon>Bacillota</taxon>
        <taxon>Clostridia</taxon>
        <taxon>Eubacteriales</taxon>
        <taxon>Oscillospiraceae</taxon>
        <taxon>Mageeibacillus</taxon>
    </lineage>
</organism>
<feature type="binding site" evidence="7">
    <location>
        <position position="107"/>
    </location>
    <ligand>
        <name>Zn(2+)</name>
        <dbReference type="ChEBI" id="CHEBI:29105"/>
    </ligand>
</feature>
<dbReference type="EMBL" id="NBZD01000001">
    <property type="protein sequence ID" value="PNH19575.1"/>
    <property type="molecule type" value="Genomic_DNA"/>
</dbReference>
<keyword evidence="7" id="KW-0963">Cytoplasm</keyword>
<dbReference type="GO" id="GO:0005524">
    <property type="term" value="F:ATP binding"/>
    <property type="evidence" value="ECO:0007669"/>
    <property type="project" value="UniProtKB-UniRule"/>
</dbReference>
<dbReference type="PANTHER" id="PTHR43311">
    <property type="entry name" value="GLUTAMATE--TRNA LIGASE"/>
    <property type="match status" value="1"/>
</dbReference>
<dbReference type="InterPro" id="IPR020751">
    <property type="entry name" value="aa-tRNA-synth_I_codon-bd_sub2"/>
</dbReference>
<dbReference type="InterPro" id="IPR033910">
    <property type="entry name" value="GluRS_core"/>
</dbReference>
<dbReference type="GO" id="GO:0005737">
    <property type="term" value="C:cytoplasm"/>
    <property type="evidence" value="ECO:0007669"/>
    <property type="project" value="UniProtKB-SubCell"/>
</dbReference>
<comment type="cofactor">
    <cofactor evidence="7">
        <name>Zn(2+)</name>
        <dbReference type="ChEBI" id="CHEBI:29105"/>
    </cofactor>
    <text evidence="7">Binds 1 zinc ion per subunit.</text>
</comment>